<protein>
    <submittedName>
        <fullName evidence="2">Uncharacterized protein</fullName>
    </submittedName>
</protein>
<gene>
    <name evidence="2" type="ORF">ABC228_02745</name>
</gene>
<comment type="caution">
    <text evidence="2">The sequence shown here is derived from an EMBL/GenBank/DDBJ whole genome shotgun (WGS) entry which is preliminary data.</text>
</comment>
<feature type="transmembrane region" description="Helical" evidence="1">
    <location>
        <begin position="31"/>
        <end position="48"/>
    </location>
</feature>
<name>A0ABU9XDJ0_9BACI</name>
<feature type="transmembrane region" description="Helical" evidence="1">
    <location>
        <begin position="6"/>
        <end position="24"/>
    </location>
</feature>
<keyword evidence="3" id="KW-1185">Reference proteome</keyword>
<evidence type="ECO:0000313" key="2">
    <source>
        <dbReference type="EMBL" id="MEN2766090.1"/>
    </source>
</evidence>
<keyword evidence="1" id="KW-0812">Transmembrane</keyword>
<keyword evidence="1" id="KW-1133">Transmembrane helix</keyword>
<sequence>MGTFNWIVFLWQISLMISVITLLYGIFKKSWVSLLISFITSIPIAYYLNGAENGWRLLA</sequence>
<dbReference type="Proteomes" id="UP001444625">
    <property type="component" value="Unassembled WGS sequence"/>
</dbReference>
<keyword evidence="1" id="KW-0472">Membrane</keyword>
<proteinExistence type="predicted"/>
<dbReference type="EMBL" id="JBDIML010000001">
    <property type="protein sequence ID" value="MEN2766090.1"/>
    <property type="molecule type" value="Genomic_DNA"/>
</dbReference>
<evidence type="ECO:0000313" key="3">
    <source>
        <dbReference type="Proteomes" id="UP001444625"/>
    </source>
</evidence>
<evidence type="ECO:0000256" key="1">
    <source>
        <dbReference type="SAM" id="Phobius"/>
    </source>
</evidence>
<organism evidence="2 3">
    <name type="scientific">Ornithinibacillus xuwenensis</name>
    <dbReference type="NCBI Taxonomy" id="3144668"/>
    <lineage>
        <taxon>Bacteria</taxon>
        <taxon>Bacillati</taxon>
        <taxon>Bacillota</taxon>
        <taxon>Bacilli</taxon>
        <taxon>Bacillales</taxon>
        <taxon>Bacillaceae</taxon>
        <taxon>Ornithinibacillus</taxon>
    </lineage>
</organism>
<reference evidence="2 3" key="1">
    <citation type="submission" date="2024-05" db="EMBL/GenBank/DDBJ databases">
        <authorList>
            <person name="Haq I."/>
            <person name="Ullah Z."/>
            <person name="Ahmad R."/>
            <person name="Li M."/>
            <person name="Tong Y."/>
        </authorList>
    </citation>
    <scope>NUCLEOTIDE SEQUENCE [LARGE SCALE GENOMIC DNA]</scope>
    <source>
        <strain evidence="2 3">16A2E</strain>
    </source>
</reference>
<accession>A0ABU9XDJ0</accession>
<dbReference type="RefSeq" id="WP_345823548.1">
    <property type="nucleotide sequence ID" value="NZ_JBDIML010000001.1"/>
</dbReference>